<organism evidence="1 2">
    <name type="scientific">Desulforamulus aeronauticus DSM 10349</name>
    <dbReference type="NCBI Taxonomy" id="1121421"/>
    <lineage>
        <taxon>Bacteria</taxon>
        <taxon>Bacillati</taxon>
        <taxon>Bacillota</taxon>
        <taxon>Clostridia</taxon>
        <taxon>Eubacteriales</taxon>
        <taxon>Peptococcaceae</taxon>
        <taxon>Desulforamulus</taxon>
    </lineage>
</organism>
<dbReference type="EMBL" id="FRAR01000035">
    <property type="protein sequence ID" value="SHK98329.1"/>
    <property type="molecule type" value="Genomic_DNA"/>
</dbReference>
<sequence>MDFTNKNGTSLYKLYELVVLQKIRDAKPKKKANARSGLELHCDGFGQMIYAYYPQNMKHW</sequence>
<evidence type="ECO:0000313" key="1">
    <source>
        <dbReference type="EMBL" id="SHK98329.1"/>
    </source>
</evidence>
<accession>A0A1M6WXL7</accession>
<protein>
    <submittedName>
        <fullName evidence="1">Uncharacterized protein</fullName>
    </submittedName>
</protein>
<dbReference type="OrthoDB" id="1787508at2"/>
<name>A0A1M6WXL7_9FIRM</name>
<dbReference type="Proteomes" id="UP000183997">
    <property type="component" value="Unassembled WGS sequence"/>
</dbReference>
<reference evidence="2" key="1">
    <citation type="submission" date="2016-11" db="EMBL/GenBank/DDBJ databases">
        <authorList>
            <person name="Varghese N."/>
            <person name="Submissions S."/>
        </authorList>
    </citation>
    <scope>NUCLEOTIDE SEQUENCE [LARGE SCALE GENOMIC DNA]</scope>
    <source>
        <strain evidence="2">DSM 10349</strain>
    </source>
</reference>
<dbReference type="AlphaFoldDB" id="A0A1M6WXL7"/>
<keyword evidence="2" id="KW-1185">Reference proteome</keyword>
<proteinExistence type="predicted"/>
<evidence type="ECO:0000313" key="2">
    <source>
        <dbReference type="Proteomes" id="UP000183997"/>
    </source>
</evidence>
<gene>
    <name evidence="1" type="ORF">SAMN02745123_03812</name>
</gene>
<dbReference type="RefSeq" id="WP_072917508.1">
    <property type="nucleotide sequence ID" value="NZ_FRAR01000035.1"/>
</dbReference>